<feature type="compositionally biased region" description="Low complexity" evidence="2">
    <location>
        <begin position="206"/>
        <end position="218"/>
    </location>
</feature>
<dbReference type="AlphaFoldDB" id="A0A5B0RT94"/>
<feature type="compositionally biased region" description="Basic and acidic residues" evidence="2">
    <location>
        <begin position="105"/>
        <end position="118"/>
    </location>
</feature>
<feature type="coiled-coil region" evidence="1">
    <location>
        <begin position="672"/>
        <end position="735"/>
    </location>
</feature>
<dbReference type="Proteomes" id="UP000325313">
    <property type="component" value="Unassembled WGS sequence"/>
</dbReference>
<dbReference type="EMBL" id="VDEP01000137">
    <property type="protein sequence ID" value="KAA1129236.1"/>
    <property type="molecule type" value="Genomic_DNA"/>
</dbReference>
<reference evidence="4 5" key="1">
    <citation type="submission" date="2019-05" db="EMBL/GenBank/DDBJ databases">
        <title>Emergence of the Ug99 lineage of the wheat stem rust pathogen through somatic hybridization.</title>
        <authorList>
            <person name="Li F."/>
            <person name="Upadhyaya N.M."/>
            <person name="Sperschneider J."/>
            <person name="Matny O."/>
            <person name="Nguyen-Phuc H."/>
            <person name="Mago R."/>
            <person name="Raley C."/>
            <person name="Miller M.E."/>
            <person name="Silverstein K.A.T."/>
            <person name="Henningsen E."/>
            <person name="Hirsch C.D."/>
            <person name="Visser B."/>
            <person name="Pretorius Z.A."/>
            <person name="Steffenson B.J."/>
            <person name="Schwessinger B."/>
            <person name="Dodds P.N."/>
            <person name="Figueroa M."/>
        </authorList>
    </citation>
    <scope>NUCLEOTIDE SEQUENCE [LARGE SCALE GENOMIC DNA]</scope>
    <source>
        <strain evidence="4 5">Ug99</strain>
    </source>
</reference>
<feature type="signal peptide" evidence="3">
    <location>
        <begin position="1"/>
        <end position="16"/>
    </location>
</feature>
<comment type="caution">
    <text evidence="4">The sequence shown here is derived from an EMBL/GenBank/DDBJ whole genome shotgun (WGS) entry which is preliminary data.</text>
</comment>
<proteinExistence type="predicted"/>
<name>A0A5B0RT94_PUCGR</name>
<feature type="compositionally biased region" description="Low complexity" evidence="2">
    <location>
        <begin position="145"/>
        <end position="155"/>
    </location>
</feature>
<feature type="compositionally biased region" description="Basic and acidic residues" evidence="2">
    <location>
        <begin position="185"/>
        <end position="205"/>
    </location>
</feature>
<sequence>MRSFTLTISIISLFHALSFLQSLDLQHLTKRSFLPALKDAQTIAESSKTAAATASASKQLLSLEEHSPVHQADVLSSLHHEPVEQKNLPPINKQQQQQQGQHDASLVDHPHTPSDSQKEPTQFLPPIDQHISSETSHDNSLAGHSPTNPSSPSKPNLEKQPTSNEHPEISPGSHDPSSSKPPKLNIEKESSEFSPTTKEHSEISPDHSPASHPSTPSTPGKPNLEGQPSGKSSKGRLSALRKYADTRKAVKLWLRSWKDRLRKWFNQVFKKGRPRATEPTNVDSQASKAAESSPRSIRADFLRWQSGDSRALLAQAMAQKLKRPYDGMVWDPQSLAELIARRMTPPGDKRTAEYQEAFKRSFLVHQTYLENVMKQQKIVNSLKPLQDEWTNIQTSITLHTLDNLRPLNTIEHQAMQEVIDVLDNFDHDEFRAKFTQEFQGIMVRIESKARFRGAEETPDPPPPFETRKERAERIKNEIAERNKLHPKWELAHTDLRRYFPNMAHTQRTDRYYRLLAKARAIQMTRDPSEAIHIPLGGFSSVEEVIRTLPKELDLVEEIYRFIVVTGLENILKAIRPQVTNFVKTLVEDRLADIFPTLKDIENVFESTLRSTEEEDLAWRESLFTRFSPVEMSPEAVYEKLLQVPNSPAQIRYVLNNPSGPATFLSKEDLHALKEAASTRRTFKAKLAAIEERIPDALENKQKTWNKNLVNHPYFKEFKQAKLSRMRAAMENLKKESFGKSSVNLPFIEELYEKGVIDASTRAKLDEAAKVSKEELKKALGPEAEFKKLLLDKHAEDLVQHFIAPESQQMEVVYKATESLTNFFLSELDQKAKSFYLTRDAFLKPDSFRETEAWNVYEQDAIRKLIQSPSASKQIIKAFAEANLPSPTRQLPKSEMEQLLNEIRVPQVSKENILSSEFPNFDERLYGLFHRPLERADSRLKGTSFETLSPETRDKLNEVVEEFYVRRETLEAKALKIKILGERIEQTEKTQLAAEIPYLSRILRSILWPGIEL</sequence>
<evidence type="ECO:0000256" key="3">
    <source>
        <dbReference type="SAM" id="SignalP"/>
    </source>
</evidence>
<evidence type="ECO:0000256" key="2">
    <source>
        <dbReference type="SAM" id="MobiDB-lite"/>
    </source>
</evidence>
<keyword evidence="1" id="KW-0175">Coiled coil</keyword>
<evidence type="ECO:0000256" key="1">
    <source>
        <dbReference type="SAM" id="Coils"/>
    </source>
</evidence>
<evidence type="ECO:0000313" key="5">
    <source>
        <dbReference type="Proteomes" id="UP000325313"/>
    </source>
</evidence>
<keyword evidence="3" id="KW-0732">Signal</keyword>
<feature type="chain" id="PRO_5022993903" evidence="3">
    <location>
        <begin position="17"/>
        <end position="1012"/>
    </location>
</feature>
<evidence type="ECO:0000313" key="4">
    <source>
        <dbReference type="EMBL" id="KAA1129236.1"/>
    </source>
</evidence>
<feature type="compositionally biased region" description="Polar residues" evidence="2">
    <location>
        <begin position="278"/>
        <end position="287"/>
    </location>
</feature>
<organism evidence="4 5">
    <name type="scientific">Puccinia graminis f. sp. tritici</name>
    <dbReference type="NCBI Taxonomy" id="56615"/>
    <lineage>
        <taxon>Eukaryota</taxon>
        <taxon>Fungi</taxon>
        <taxon>Dikarya</taxon>
        <taxon>Basidiomycota</taxon>
        <taxon>Pucciniomycotina</taxon>
        <taxon>Pucciniomycetes</taxon>
        <taxon>Pucciniales</taxon>
        <taxon>Pucciniaceae</taxon>
        <taxon>Puccinia</taxon>
    </lineage>
</organism>
<gene>
    <name evidence="4" type="ORF">PGTUg99_017655</name>
</gene>
<feature type="region of interest" description="Disordered" evidence="2">
    <location>
        <begin position="272"/>
        <end position="294"/>
    </location>
</feature>
<feature type="region of interest" description="Disordered" evidence="2">
    <location>
        <begin position="91"/>
        <end position="239"/>
    </location>
</feature>
<accession>A0A5B0RT94</accession>
<protein>
    <submittedName>
        <fullName evidence="4">Uncharacterized protein</fullName>
    </submittedName>
</protein>